<evidence type="ECO:0000313" key="2">
    <source>
        <dbReference type="EMBL" id="KAF2231454.1"/>
    </source>
</evidence>
<protein>
    <submittedName>
        <fullName evidence="2">Uncharacterized protein</fullName>
    </submittedName>
</protein>
<proteinExistence type="predicted"/>
<dbReference type="AlphaFoldDB" id="A0A6A6H052"/>
<dbReference type="Pfam" id="PF19535">
    <property type="entry name" value="DUF6060"/>
    <property type="match status" value="1"/>
</dbReference>
<dbReference type="InterPro" id="IPR045702">
    <property type="entry name" value="DUF6060"/>
</dbReference>
<keyword evidence="1" id="KW-0732">Signal</keyword>
<evidence type="ECO:0000313" key="3">
    <source>
        <dbReference type="Proteomes" id="UP000800092"/>
    </source>
</evidence>
<evidence type="ECO:0000256" key="1">
    <source>
        <dbReference type="SAM" id="SignalP"/>
    </source>
</evidence>
<gene>
    <name evidence="2" type="ORF">EV356DRAFT_451955</name>
</gene>
<dbReference type="Proteomes" id="UP000800092">
    <property type="component" value="Unassembled WGS sequence"/>
</dbReference>
<organism evidence="2 3">
    <name type="scientific">Viridothelium virens</name>
    <name type="common">Speckled blister lichen</name>
    <name type="synonym">Trypethelium virens</name>
    <dbReference type="NCBI Taxonomy" id="1048519"/>
    <lineage>
        <taxon>Eukaryota</taxon>
        <taxon>Fungi</taxon>
        <taxon>Dikarya</taxon>
        <taxon>Ascomycota</taxon>
        <taxon>Pezizomycotina</taxon>
        <taxon>Dothideomycetes</taxon>
        <taxon>Dothideomycetes incertae sedis</taxon>
        <taxon>Trypetheliales</taxon>
        <taxon>Trypetheliaceae</taxon>
        <taxon>Viridothelium</taxon>
    </lineage>
</organism>
<feature type="signal peptide" evidence="1">
    <location>
        <begin position="1"/>
        <end position="23"/>
    </location>
</feature>
<dbReference type="OrthoDB" id="3634414at2759"/>
<reference evidence="2" key="1">
    <citation type="journal article" date="2020" name="Stud. Mycol.">
        <title>101 Dothideomycetes genomes: a test case for predicting lifestyles and emergence of pathogens.</title>
        <authorList>
            <person name="Haridas S."/>
            <person name="Albert R."/>
            <person name="Binder M."/>
            <person name="Bloem J."/>
            <person name="Labutti K."/>
            <person name="Salamov A."/>
            <person name="Andreopoulos B."/>
            <person name="Baker S."/>
            <person name="Barry K."/>
            <person name="Bills G."/>
            <person name="Bluhm B."/>
            <person name="Cannon C."/>
            <person name="Castanera R."/>
            <person name="Culley D."/>
            <person name="Daum C."/>
            <person name="Ezra D."/>
            <person name="Gonzalez J."/>
            <person name="Henrissat B."/>
            <person name="Kuo A."/>
            <person name="Liang C."/>
            <person name="Lipzen A."/>
            <person name="Lutzoni F."/>
            <person name="Magnuson J."/>
            <person name="Mondo S."/>
            <person name="Nolan M."/>
            <person name="Ohm R."/>
            <person name="Pangilinan J."/>
            <person name="Park H.-J."/>
            <person name="Ramirez L."/>
            <person name="Alfaro M."/>
            <person name="Sun H."/>
            <person name="Tritt A."/>
            <person name="Yoshinaga Y."/>
            <person name="Zwiers L.-H."/>
            <person name="Turgeon B."/>
            <person name="Goodwin S."/>
            <person name="Spatafora J."/>
            <person name="Crous P."/>
            <person name="Grigoriev I."/>
        </authorList>
    </citation>
    <scope>NUCLEOTIDE SEQUENCE</scope>
    <source>
        <strain evidence="2">Tuck. ex Michener</strain>
    </source>
</reference>
<keyword evidence="3" id="KW-1185">Reference proteome</keyword>
<sequence>MVNCHTSSLAALGVFVLSHIAYAQNPPAKVCTDGECSNCPSGVTEGGNGYPSCVVYNSQDVFSSGSFKPAQGGGYAVYFDIAEPESGCSTIIKSPANTDVTGCGSTIGAYKHATCSLLDVKDTFMVQYCCGTGDCTSAGSGSKRWWLGALQDRSTPGISGMKFTSPNGSVIQPVQVGEMPSQPSKRASDLHQSFNGLIKRDSCSKWTADSGMEQYTRPSDNTSIVATGVNGGTGGSSVQITHERSQSWTTSISAGLSFDVFSANMEFSMTQEVSTSKAYTFNVPAGQSGNVGWTATLTCSTGNIECKDGTYHGEVCTPTQDDDEPAGTYNVIATS</sequence>
<dbReference type="EMBL" id="ML991826">
    <property type="protein sequence ID" value="KAF2231454.1"/>
    <property type="molecule type" value="Genomic_DNA"/>
</dbReference>
<accession>A0A6A6H052</accession>
<feature type="chain" id="PRO_5025502386" evidence="1">
    <location>
        <begin position="24"/>
        <end position="335"/>
    </location>
</feature>
<name>A0A6A6H052_VIRVR</name>